<proteinExistence type="predicted"/>
<keyword evidence="1" id="KW-0560">Oxidoreductase</keyword>
<evidence type="ECO:0000313" key="2">
    <source>
        <dbReference type="Proteomes" id="UP001145114"/>
    </source>
</evidence>
<sequence>MHRLSSPRKPITAIVPNARSPAAVWGSLQRRHMAAVNLERDPRYKKIGSEDVKYFRSVLEPRSVLATKELGGTADIEDLDGYNTDWLGKYKGNSQVVLRPKSTEQVSKVLEYCNRERIAVVPQGGNTGLVGGSVPVFDEVIISLASMNKVRSFNNASGILVCDSGCILEELDNYVRQHGYVIPLDLGAKGSCQIGGNVSTNAGGIRFLRYGSLHGSVLGIEAVLPDGTIIDNLTTLPKDSTGYDMKQLFIGAEGSLGIVTGVSIMTPPKPTATNVAVLGVPDYQSVQKAFRHVRRDLGEILSAFEFWDARCMQTVLGHHQLRNPLSSEFSFYVLVETSGSK</sequence>
<keyword evidence="2" id="KW-1185">Reference proteome</keyword>
<dbReference type="Proteomes" id="UP001145114">
    <property type="component" value="Unassembled WGS sequence"/>
</dbReference>
<organism evidence="1 2">
    <name type="scientific">Spiromyces aspiralis</name>
    <dbReference type="NCBI Taxonomy" id="68401"/>
    <lineage>
        <taxon>Eukaryota</taxon>
        <taxon>Fungi</taxon>
        <taxon>Fungi incertae sedis</taxon>
        <taxon>Zoopagomycota</taxon>
        <taxon>Kickxellomycotina</taxon>
        <taxon>Kickxellomycetes</taxon>
        <taxon>Kickxellales</taxon>
        <taxon>Kickxellaceae</taxon>
        <taxon>Spiromyces</taxon>
    </lineage>
</organism>
<dbReference type="EC" id="1.1.99.40" evidence="1"/>
<accession>A0ACC1HWF1</accession>
<gene>
    <name evidence="1" type="primary">DLD2_1</name>
    <name evidence="1" type="ORF">EV182_001623</name>
</gene>
<reference evidence="1" key="1">
    <citation type="submission" date="2022-06" db="EMBL/GenBank/DDBJ databases">
        <title>Phylogenomic reconstructions and comparative analyses of Kickxellomycotina fungi.</title>
        <authorList>
            <person name="Reynolds N.K."/>
            <person name="Stajich J.E."/>
            <person name="Barry K."/>
            <person name="Grigoriev I.V."/>
            <person name="Crous P."/>
            <person name="Smith M.E."/>
        </authorList>
    </citation>
    <scope>NUCLEOTIDE SEQUENCE</scope>
    <source>
        <strain evidence="1">RSA 2271</strain>
    </source>
</reference>
<dbReference type="EMBL" id="JAMZIH010000256">
    <property type="protein sequence ID" value="KAJ1679645.1"/>
    <property type="molecule type" value="Genomic_DNA"/>
</dbReference>
<name>A0ACC1HWF1_9FUNG</name>
<protein>
    <submittedName>
        <fullName evidence="1">D-lactate ferricytochrome c oxidoreductase</fullName>
        <ecNumber evidence="1">1.1.99.40</ecNumber>
    </submittedName>
</protein>
<comment type="caution">
    <text evidence="1">The sequence shown here is derived from an EMBL/GenBank/DDBJ whole genome shotgun (WGS) entry which is preliminary data.</text>
</comment>
<evidence type="ECO:0000313" key="1">
    <source>
        <dbReference type="EMBL" id="KAJ1679645.1"/>
    </source>
</evidence>
<feature type="non-terminal residue" evidence="1">
    <location>
        <position position="341"/>
    </location>
</feature>